<dbReference type="CDD" id="cd16441">
    <property type="entry name" value="beta_Kdo_transferase_KpsS"/>
    <property type="match status" value="1"/>
</dbReference>
<protein>
    <submittedName>
        <fullName evidence="1">Capsule polysaccharide biosynthesis protein</fullName>
    </submittedName>
</protein>
<dbReference type="EMBL" id="LR025742">
    <property type="protein sequence ID" value="VBB11602.1"/>
    <property type="molecule type" value="Genomic_DNA"/>
</dbReference>
<organism evidence="1 2">
    <name type="scientific">Burkholderia stabilis</name>
    <dbReference type="NCBI Taxonomy" id="95485"/>
    <lineage>
        <taxon>Bacteria</taxon>
        <taxon>Pseudomonadati</taxon>
        <taxon>Pseudomonadota</taxon>
        <taxon>Betaproteobacteria</taxon>
        <taxon>Burkholderiales</taxon>
        <taxon>Burkholderiaceae</taxon>
        <taxon>Burkholderia</taxon>
        <taxon>Burkholderia cepacia complex</taxon>
    </lineage>
</organism>
<sequence>MEGHGVNGRSLLPRDPAHYLDARTHIPPVVPGKPTGYNLYERACHDIRYRMANAVYAYRFPHYKSHRPRSGFQEYAGLAYRAIQQRVRDREAENVTRDLLERKRKYYLFPLQLNSDSQIVDHSPFGGICDAIAIVLHSFAENAPGDSWLVIKNHPLDTGLIRYRQFATALATELGIEKRVIFIDAGHLPTLLDQCRGVVVINSTVGLSAVHHRRPLVALGTAIYSMPGLTWQGSLADFWTEADSPDMNLYQAFLDYVMHHTQINGDFYTRTGIEMSVAGAVSRLEAVA</sequence>
<dbReference type="InterPro" id="IPR007833">
    <property type="entry name" value="Capsule_polysaccharide_synth"/>
</dbReference>
<dbReference type="GO" id="GO:0000271">
    <property type="term" value="P:polysaccharide biosynthetic process"/>
    <property type="evidence" value="ECO:0007669"/>
    <property type="project" value="InterPro"/>
</dbReference>
<dbReference type="GO" id="GO:0015774">
    <property type="term" value="P:polysaccharide transport"/>
    <property type="evidence" value="ECO:0007669"/>
    <property type="project" value="InterPro"/>
</dbReference>
<evidence type="ECO:0000313" key="1">
    <source>
        <dbReference type="EMBL" id="VBB11602.1"/>
    </source>
</evidence>
<name>A0AAJ5NAA8_9BURK</name>
<dbReference type="AlphaFoldDB" id="A0AAJ5NAA8"/>
<evidence type="ECO:0000313" key="2">
    <source>
        <dbReference type="Proteomes" id="UP000268684"/>
    </source>
</evidence>
<dbReference type="Proteomes" id="UP000268684">
    <property type="component" value="Chromosome I"/>
</dbReference>
<accession>A0AAJ5NAA8</accession>
<proteinExistence type="predicted"/>
<keyword evidence="2" id="KW-1185">Reference proteome</keyword>
<gene>
    <name evidence="1" type="ORF">BSTAB16_1740</name>
</gene>
<reference evidence="1 2" key="1">
    <citation type="submission" date="2017-11" db="EMBL/GenBank/DDBJ databases">
        <authorList>
            <person name="Seth-Smith MB H."/>
        </authorList>
    </citation>
    <scope>NUCLEOTIDE SEQUENCE [LARGE SCALE GENOMIC DNA]</scope>
    <source>
        <strain evidence="1">E</strain>
    </source>
</reference>
<dbReference type="Pfam" id="PF05159">
    <property type="entry name" value="Capsule_synth"/>
    <property type="match status" value="1"/>
</dbReference>